<dbReference type="Proteomes" id="UP000190896">
    <property type="component" value="Unassembled WGS sequence"/>
</dbReference>
<evidence type="ECO:0000313" key="2">
    <source>
        <dbReference type="EMBL" id="OOZ36532.1"/>
    </source>
</evidence>
<dbReference type="Gene3D" id="3.40.50.150">
    <property type="entry name" value="Vaccinia Virus protein VP39"/>
    <property type="match status" value="1"/>
</dbReference>
<dbReference type="GO" id="GO:0008757">
    <property type="term" value="F:S-adenosylmethionine-dependent methyltransferase activity"/>
    <property type="evidence" value="ECO:0007669"/>
    <property type="project" value="InterPro"/>
</dbReference>
<dbReference type="PRINTS" id="PR00996">
    <property type="entry name" value="CHERMTFRASE"/>
</dbReference>
<dbReference type="OrthoDB" id="9816309at2"/>
<dbReference type="InterPro" id="IPR022642">
    <property type="entry name" value="CheR_C"/>
</dbReference>
<dbReference type="PROSITE" id="PS50123">
    <property type="entry name" value="CHER"/>
    <property type="match status" value="1"/>
</dbReference>
<dbReference type="SMART" id="SM00138">
    <property type="entry name" value="MeTrc"/>
    <property type="match status" value="1"/>
</dbReference>
<evidence type="ECO:0000259" key="1">
    <source>
        <dbReference type="PROSITE" id="PS50123"/>
    </source>
</evidence>
<name>A0A1T2KUN6_9GAMM</name>
<dbReference type="SUPFAM" id="SSF53335">
    <property type="entry name" value="S-adenosyl-L-methionine-dependent methyltransferases"/>
    <property type="match status" value="1"/>
</dbReference>
<organism evidence="2 3">
    <name type="scientific">Solemya velesiana gill symbiont</name>
    <dbReference type="NCBI Taxonomy" id="1918948"/>
    <lineage>
        <taxon>Bacteria</taxon>
        <taxon>Pseudomonadati</taxon>
        <taxon>Pseudomonadota</taxon>
        <taxon>Gammaproteobacteria</taxon>
        <taxon>sulfur-oxidizing symbionts</taxon>
    </lineage>
</organism>
<comment type="caution">
    <text evidence="2">The sequence shown here is derived from an EMBL/GenBank/DDBJ whole genome shotgun (WGS) entry which is preliminary data.</text>
</comment>
<dbReference type="InterPro" id="IPR029063">
    <property type="entry name" value="SAM-dependent_MTases_sf"/>
</dbReference>
<dbReference type="EMBL" id="MPRJ01000035">
    <property type="protein sequence ID" value="OOZ36532.1"/>
    <property type="molecule type" value="Genomic_DNA"/>
</dbReference>
<protein>
    <submittedName>
        <fullName evidence="2">Chemotaxis protein CheR</fullName>
    </submittedName>
</protein>
<dbReference type="InterPro" id="IPR000780">
    <property type="entry name" value="CheR_MeTrfase"/>
</dbReference>
<dbReference type="InterPro" id="IPR050903">
    <property type="entry name" value="Bact_Chemotaxis_MeTrfase"/>
</dbReference>
<evidence type="ECO:0000313" key="3">
    <source>
        <dbReference type="Proteomes" id="UP000190896"/>
    </source>
</evidence>
<feature type="domain" description="CheR-type methyltransferase" evidence="1">
    <location>
        <begin position="31"/>
        <end position="273"/>
    </location>
</feature>
<dbReference type="AlphaFoldDB" id="A0A1T2KUN6"/>
<keyword evidence="3" id="KW-1185">Reference proteome</keyword>
<reference evidence="2 3" key="1">
    <citation type="submission" date="2016-11" db="EMBL/GenBank/DDBJ databases">
        <title>Mixed transmission modes and dynamic genome evolution in an obligate animal-bacterial symbiosis.</title>
        <authorList>
            <person name="Russell S.L."/>
            <person name="Corbett-Detig R.B."/>
            <person name="Cavanaugh C.M."/>
        </authorList>
    </citation>
    <scope>NUCLEOTIDE SEQUENCE [LARGE SCALE GENOMIC DNA]</scope>
    <source>
        <strain evidence="2">Se-Cadez</strain>
    </source>
</reference>
<sequence length="274" mass="31984">MQDTECVSFLQWALPQLQMRWPGFRKVRKQVCKRLSRRLSELDVADIEAYKQYLASHPDEWKRLDGICRVVVTRFYRDKLFFSKLTDDILPMLASNALKDGRKELRIWSIGSASGEEAYTLAILWQRQLATQFPGLQLSILGTEVDPHLLERSRKACYPAGTVKNLPQELRLAAFTREEEEYCLKRAYQRMVVFKEQDIRTTLPHQVYDLILCRNLVFTYFVEPQHRTILNQLLTRLVPDGWLTVGVRETLPDGVTGLDMVSERLGLYRRSRSS</sequence>
<dbReference type="PANTHER" id="PTHR24422">
    <property type="entry name" value="CHEMOTAXIS PROTEIN METHYLTRANSFERASE"/>
    <property type="match status" value="1"/>
</dbReference>
<gene>
    <name evidence="2" type="ORF">BOW51_06645</name>
</gene>
<dbReference type="RefSeq" id="WP_078486991.1">
    <property type="nucleotide sequence ID" value="NZ_MPRJ01000035.1"/>
</dbReference>
<dbReference type="PANTHER" id="PTHR24422:SF10">
    <property type="entry name" value="CHEMOTAXIS PROTEIN METHYLTRANSFERASE 2"/>
    <property type="match status" value="1"/>
</dbReference>
<proteinExistence type="predicted"/>
<accession>A0A1T2KUN6</accession>
<dbReference type="Pfam" id="PF01739">
    <property type="entry name" value="CheR"/>
    <property type="match status" value="1"/>
</dbReference>